<dbReference type="Proteomes" id="UP001321749">
    <property type="component" value="Unassembled WGS sequence"/>
</dbReference>
<dbReference type="SUPFAM" id="SSF53335">
    <property type="entry name" value="S-adenosyl-L-methionine-dependent methyltransferases"/>
    <property type="match status" value="1"/>
</dbReference>
<keyword evidence="2" id="KW-0687">Ribonucleoprotein</keyword>
<evidence type="ECO:0000259" key="1">
    <source>
        <dbReference type="Pfam" id="PF08241"/>
    </source>
</evidence>
<dbReference type="GO" id="GO:0032259">
    <property type="term" value="P:methylation"/>
    <property type="evidence" value="ECO:0007669"/>
    <property type="project" value="UniProtKB-KW"/>
</dbReference>
<dbReference type="Pfam" id="PF08241">
    <property type="entry name" value="Methyltransf_11"/>
    <property type="match status" value="1"/>
</dbReference>
<keyword evidence="3" id="KW-1185">Reference proteome</keyword>
<keyword evidence="2" id="KW-0808">Transferase</keyword>
<keyword evidence="2" id="KW-0689">Ribosomal protein</keyword>
<dbReference type="AlphaFoldDB" id="A0AAV9H6M2"/>
<evidence type="ECO:0000313" key="2">
    <source>
        <dbReference type="EMBL" id="KAK4456709.1"/>
    </source>
</evidence>
<dbReference type="InterPro" id="IPR029063">
    <property type="entry name" value="SAM-dependent_MTases_sf"/>
</dbReference>
<accession>A0AAV9H6M2</accession>
<dbReference type="CDD" id="cd02440">
    <property type="entry name" value="AdoMet_MTases"/>
    <property type="match status" value="1"/>
</dbReference>
<name>A0AAV9H6M2_9PEZI</name>
<proteinExistence type="predicted"/>
<dbReference type="GO" id="GO:0008757">
    <property type="term" value="F:S-adenosylmethionine-dependent methyltransferase activity"/>
    <property type="evidence" value="ECO:0007669"/>
    <property type="project" value="InterPro"/>
</dbReference>
<dbReference type="Gene3D" id="3.40.50.150">
    <property type="entry name" value="Vaccinia Virus protein VP39"/>
    <property type="match status" value="1"/>
</dbReference>
<reference evidence="2" key="2">
    <citation type="submission" date="2023-06" db="EMBL/GenBank/DDBJ databases">
        <authorList>
            <consortium name="Lawrence Berkeley National Laboratory"/>
            <person name="Mondo S.J."/>
            <person name="Hensen N."/>
            <person name="Bonometti L."/>
            <person name="Westerberg I."/>
            <person name="Brannstrom I.O."/>
            <person name="Guillou S."/>
            <person name="Cros-Aarteil S."/>
            <person name="Calhoun S."/>
            <person name="Haridas S."/>
            <person name="Kuo A."/>
            <person name="Pangilinan J."/>
            <person name="Riley R."/>
            <person name="Labutti K."/>
            <person name="Andreopoulos B."/>
            <person name="Lipzen A."/>
            <person name="Chen C."/>
            <person name="Yanf M."/>
            <person name="Daum C."/>
            <person name="Ng V."/>
            <person name="Clum A."/>
            <person name="Steindorff A."/>
            <person name="Ohm R."/>
            <person name="Martin F."/>
            <person name="Silar P."/>
            <person name="Natvig D."/>
            <person name="Lalanne C."/>
            <person name="Gautier V."/>
            <person name="Ament-Velasquez S.L."/>
            <person name="Kruys A."/>
            <person name="Hutchinson M.I."/>
            <person name="Powell A.J."/>
            <person name="Barry K."/>
            <person name="Miller A.N."/>
            <person name="Grigoriev I.V."/>
            <person name="Debuchy R."/>
            <person name="Gladieux P."/>
            <person name="Thoren M.H."/>
            <person name="Johannesson H."/>
        </authorList>
    </citation>
    <scope>NUCLEOTIDE SEQUENCE</scope>
    <source>
        <strain evidence="2">PSN324</strain>
    </source>
</reference>
<protein>
    <submittedName>
        <fullName evidence="2">Ribosomal protein L11 methyltransferase</fullName>
    </submittedName>
</protein>
<feature type="domain" description="Methyltransferase type 11" evidence="1">
    <location>
        <begin position="60"/>
        <end position="163"/>
    </location>
</feature>
<keyword evidence="2" id="KW-0489">Methyltransferase</keyword>
<dbReference type="GO" id="GO:0005840">
    <property type="term" value="C:ribosome"/>
    <property type="evidence" value="ECO:0007669"/>
    <property type="project" value="UniProtKB-KW"/>
</dbReference>
<sequence>MSTTTTVAAATTSPLSVWDAIAPDWNASITATGNKYFHRLQIPILTRFLAPHLTSSPKCLDLATGNGLVARWLVDNGASSVLATDGSTEMLRITETLTASDARYAGKIRTKRVDVTNRQDMEALIEEGGFDIVTINMAIMDIERLDVLAASLRPLLAPSGIFVATVLHPVFFTSLHDRQISVRYNPSTGEEETVLSKCIYGYLSVKPSLGIAVPGQREKQTYFHRPMHELFGEFFRVGMVMDGMEETGFTEEDRNHDRPQSNCNFSQLPAILGFRMRFLSS</sequence>
<evidence type="ECO:0000313" key="3">
    <source>
        <dbReference type="Proteomes" id="UP001321749"/>
    </source>
</evidence>
<organism evidence="2 3">
    <name type="scientific">Cladorrhinum samala</name>
    <dbReference type="NCBI Taxonomy" id="585594"/>
    <lineage>
        <taxon>Eukaryota</taxon>
        <taxon>Fungi</taxon>
        <taxon>Dikarya</taxon>
        <taxon>Ascomycota</taxon>
        <taxon>Pezizomycotina</taxon>
        <taxon>Sordariomycetes</taxon>
        <taxon>Sordariomycetidae</taxon>
        <taxon>Sordariales</taxon>
        <taxon>Podosporaceae</taxon>
        <taxon>Cladorrhinum</taxon>
    </lineage>
</organism>
<reference evidence="2" key="1">
    <citation type="journal article" date="2023" name="Mol. Phylogenet. Evol.">
        <title>Genome-scale phylogeny and comparative genomics of the fungal order Sordariales.</title>
        <authorList>
            <person name="Hensen N."/>
            <person name="Bonometti L."/>
            <person name="Westerberg I."/>
            <person name="Brannstrom I.O."/>
            <person name="Guillou S."/>
            <person name="Cros-Aarteil S."/>
            <person name="Calhoun S."/>
            <person name="Haridas S."/>
            <person name="Kuo A."/>
            <person name="Mondo S."/>
            <person name="Pangilinan J."/>
            <person name="Riley R."/>
            <person name="LaButti K."/>
            <person name="Andreopoulos B."/>
            <person name="Lipzen A."/>
            <person name="Chen C."/>
            <person name="Yan M."/>
            <person name="Daum C."/>
            <person name="Ng V."/>
            <person name="Clum A."/>
            <person name="Steindorff A."/>
            <person name="Ohm R.A."/>
            <person name="Martin F."/>
            <person name="Silar P."/>
            <person name="Natvig D.O."/>
            <person name="Lalanne C."/>
            <person name="Gautier V."/>
            <person name="Ament-Velasquez S.L."/>
            <person name="Kruys A."/>
            <person name="Hutchinson M.I."/>
            <person name="Powell A.J."/>
            <person name="Barry K."/>
            <person name="Miller A.N."/>
            <person name="Grigoriev I.V."/>
            <person name="Debuchy R."/>
            <person name="Gladieux P."/>
            <person name="Hiltunen Thoren M."/>
            <person name="Johannesson H."/>
        </authorList>
    </citation>
    <scope>NUCLEOTIDE SEQUENCE</scope>
    <source>
        <strain evidence="2">PSN324</strain>
    </source>
</reference>
<gene>
    <name evidence="2" type="ORF">QBC42DRAFT_280695</name>
</gene>
<dbReference type="InterPro" id="IPR013216">
    <property type="entry name" value="Methyltransf_11"/>
</dbReference>
<dbReference type="EMBL" id="MU865174">
    <property type="protein sequence ID" value="KAK4456709.1"/>
    <property type="molecule type" value="Genomic_DNA"/>
</dbReference>
<comment type="caution">
    <text evidence="2">The sequence shown here is derived from an EMBL/GenBank/DDBJ whole genome shotgun (WGS) entry which is preliminary data.</text>
</comment>